<dbReference type="GO" id="GO:0008757">
    <property type="term" value="F:S-adenosylmethionine-dependent methyltransferase activity"/>
    <property type="evidence" value="ECO:0007669"/>
    <property type="project" value="InterPro"/>
</dbReference>
<sequence length="298" mass="32261">MEEAPPKTAAEHFNRSAENYEKYTGGCTREVAQYILSLPQLADAGAPGTVVLDNACGSALVAEEIILQRRRGQGQPGQASTATTATIHAVDAAPNMINVARRKIQDVLGDDASLSATTHVMPGEKLDFPSATFSHSITNLGILFFQDGLAGAREIHRTLRPGGVAVLTSWSDLGYIDPVVKAAQLEIRPGEPTYQLPLPPQWLLPSHLESVLNQAGFDGQVEMSARKAHYGAETVDGVVELLAHSFQAVAKDWSDDEKVRFRALMREKTERIVEEYTMPDGRPGVGIVMMATVAVCRK</sequence>
<gene>
    <name evidence="3" type="ORF">N658DRAFT_430237</name>
</gene>
<keyword evidence="3" id="KW-0489">Methyltransferase</keyword>
<keyword evidence="4" id="KW-1185">Reference proteome</keyword>
<dbReference type="Proteomes" id="UP001305647">
    <property type="component" value="Unassembled WGS sequence"/>
</dbReference>
<evidence type="ECO:0000313" key="3">
    <source>
        <dbReference type="EMBL" id="KAK4099319.1"/>
    </source>
</evidence>
<dbReference type="InterPro" id="IPR013216">
    <property type="entry name" value="Methyltransf_11"/>
</dbReference>
<dbReference type="PANTHER" id="PTHR43591">
    <property type="entry name" value="METHYLTRANSFERASE"/>
    <property type="match status" value="1"/>
</dbReference>
<dbReference type="PANTHER" id="PTHR43591:SF105">
    <property type="entry name" value="METHYLTRANSFERASE DOMAIN-CONTAINING PROTEIN-RELATED"/>
    <property type="match status" value="1"/>
</dbReference>
<dbReference type="EMBL" id="MU863650">
    <property type="protein sequence ID" value="KAK4099319.1"/>
    <property type="molecule type" value="Genomic_DNA"/>
</dbReference>
<evidence type="ECO:0000259" key="2">
    <source>
        <dbReference type="Pfam" id="PF08241"/>
    </source>
</evidence>
<feature type="domain" description="Methyltransferase type 11" evidence="2">
    <location>
        <begin position="77"/>
        <end position="166"/>
    </location>
</feature>
<proteinExistence type="inferred from homology"/>
<reference evidence="3" key="1">
    <citation type="journal article" date="2023" name="Mol. Phylogenet. Evol.">
        <title>Genome-scale phylogeny and comparative genomics of the fungal order Sordariales.</title>
        <authorList>
            <person name="Hensen N."/>
            <person name="Bonometti L."/>
            <person name="Westerberg I."/>
            <person name="Brannstrom I.O."/>
            <person name="Guillou S."/>
            <person name="Cros-Aarteil S."/>
            <person name="Calhoun S."/>
            <person name="Haridas S."/>
            <person name="Kuo A."/>
            <person name="Mondo S."/>
            <person name="Pangilinan J."/>
            <person name="Riley R."/>
            <person name="LaButti K."/>
            <person name="Andreopoulos B."/>
            <person name="Lipzen A."/>
            <person name="Chen C."/>
            <person name="Yan M."/>
            <person name="Daum C."/>
            <person name="Ng V."/>
            <person name="Clum A."/>
            <person name="Steindorff A."/>
            <person name="Ohm R.A."/>
            <person name="Martin F."/>
            <person name="Silar P."/>
            <person name="Natvig D.O."/>
            <person name="Lalanne C."/>
            <person name="Gautier V."/>
            <person name="Ament-Velasquez S.L."/>
            <person name="Kruys A."/>
            <person name="Hutchinson M.I."/>
            <person name="Powell A.J."/>
            <person name="Barry K."/>
            <person name="Miller A.N."/>
            <person name="Grigoriev I.V."/>
            <person name="Debuchy R."/>
            <person name="Gladieux P."/>
            <person name="Hiltunen Thoren M."/>
            <person name="Johannesson H."/>
        </authorList>
    </citation>
    <scope>NUCLEOTIDE SEQUENCE</scope>
    <source>
        <strain evidence="3">CBS 757.83</strain>
    </source>
</reference>
<comment type="similarity">
    <text evidence="1">Belongs to the methyltransferase superfamily. LaeA methyltransferase family.</text>
</comment>
<dbReference type="GO" id="GO:0032259">
    <property type="term" value="P:methylation"/>
    <property type="evidence" value="ECO:0007669"/>
    <property type="project" value="UniProtKB-KW"/>
</dbReference>
<evidence type="ECO:0000256" key="1">
    <source>
        <dbReference type="ARBA" id="ARBA00038158"/>
    </source>
</evidence>
<organism evidence="3 4">
    <name type="scientific">Parathielavia hyrcaniae</name>
    <dbReference type="NCBI Taxonomy" id="113614"/>
    <lineage>
        <taxon>Eukaryota</taxon>
        <taxon>Fungi</taxon>
        <taxon>Dikarya</taxon>
        <taxon>Ascomycota</taxon>
        <taxon>Pezizomycotina</taxon>
        <taxon>Sordariomycetes</taxon>
        <taxon>Sordariomycetidae</taxon>
        <taxon>Sordariales</taxon>
        <taxon>Chaetomiaceae</taxon>
        <taxon>Parathielavia</taxon>
    </lineage>
</organism>
<keyword evidence="3" id="KW-0808">Transferase</keyword>
<dbReference type="Pfam" id="PF08241">
    <property type="entry name" value="Methyltransf_11"/>
    <property type="match status" value="1"/>
</dbReference>
<evidence type="ECO:0000313" key="4">
    <source>
        <dbReference type="Proteomes" id="UP001305647"/>
    </source>
</evidence>
<reference evidence="3" key="2">
    <citation type="submission" date="2023-05" db="EMBL/GenBank/DDBJ databases">
        <authorList>
            <consortium name="Lawrence Berkeley National Laboratory"/>
            <person name="Steindorff A."/>
            <person name="Hensen N."/>
            <person name="Bonometti L."/>
            <person name="Westerberg I."/>
            <person name="Brannstrom I.O."/>
            <person name="Guillou S."/>
            <person name="Cros-Aarteil S."/>
            <person name="Calhoun S."/>
            <person name="Haridas S."/>
            <person name="Kuo A."/>
            <person name="Mondo S."/>
            <person name="Pangilinan J."/>
            <person name="Riley R."/>
            <person name="Labutti K."/>
            <person name="Andreopoulos B."/>
            <person name="Lipzen A."/>
            <person name="Chen C."/>
            <person name="Yanf M."/>
            <person name="Daum C."/>
            <person name="Ng V."/>
            <person name="Clum A."/>
            <person name="Ohm R."/>
            <person name="Martin F."/>
            <person name="Silar P."/>
            <person name="Natvig D."/>
            <person name="Lalanne C."/>
            <person name="Gautier V."/>
            <person name="Ament-Velasquez S.L."/>
            <person name="Kruys A."/>
            <person name="Hutchinson M.I."/>
            <person name="Powell A.J."/>
            <person name="Barry K."/>
            <person name="Miller A.N."/>
            <person name="Grigoriev I.V."/>
            <person name="Debuchy R."/>
            <person name="Gladieux P."/>
            <person name="Thoren M.H."/>
            <person name="Johannesson H."/>
        </authorList>
    </citation>
    <scope>NUCLEOTIDE SEQUENCE</scope>
    <source>
        <strain evidence="3">CBS 757.83</strain>
    </source>
</reference>
<dbReference type="AlphaFoldDB" id="A0AAN6PZ50"/>
<dbReference type="SUPFAM" id="SSF53335">
    <property type="entry name" value="S-adenosyl-L-methionine-dependent methyltransferases"/>
    <property type="match status" value="1"/>
</dbReference>
<comment type="caution">
    <text evidence="3">The sequence shown here is derived from an EMBL/GenBank/DDBJ whole genome shotgun (WGS) entry which is preliminary data.</text>
</comment>
<dbReference type="Gene3D" id="3.40.50.150">
    <property type="entry name" value="Vaccinia Virus protein VP39"/>
    <property type="match status" value="1"/>
</dbReference>
<accession>A0AAN6PZ50</accession>
<name>A0AAN6PZ50_9PEZI</name>
<dbReference type="InterPro" id="IPR029063">
    <property type="entry name" value="SAM-dependent_MTases_sf"/>
</dbReference>
<protein>
    <submittedName>
        <fullName evidence="3">S-adenosyl-L-methionine-dependent methyltransferase</fullName>
    </submittedName>
</protein>